<accession>A0A1H6SS78</accession>
<organism evidence="1 2">
    <name type="scientific">Deinococcus reticulitermitis</name>
    <dbReference type="NCBI Taxonomy" id="856736"/>
    <lineage>
        <taxon>Bacteria</taxon>
        <taxon>Thermotogati</taxon>
        <taxon>Deinococcota</taxon>
        <taxon>Deinococci</taxon>
        <taxon>Deinococcales</taxon>
        <taxon>Deinococcaceae</taxon>
        <taxon>Deinococcus</taxon>
    </lineage>
</organism>
<name>A0A1H6SS78_9DEIO</name>
<evidence type="ECO:0000313" key="1">
    <source>
        <dbReference type="EMBL" id="SEI66890.1"/>
    </source>
</evidence>
<sequence length="117" mass="13451">MIREFGPALYAEVMTWPRRLILRAAEIGREREAQARLDRLTDLKLAAGLKLGEEYVDPKGKGRKPDDPYTTLKPLAQFEDALDRLARPWMHTPEAVQERLDWEQDRAYSALFGALQA</sequence>
<dbReference type="STRING" id="856736.SAMN04488058_101293"/>
<dbReference type="OrthoDB" id="71865at2"/>
<reference evidence="2" key="1">
    <citation type="submission" date="2016-10" db="EMBL/GenBank/DDBJ databases">
        <authorList>
            <person name="Varghese N."/>
            <person name="Submissions S."/>
        </authorList>
    </citation>
    <scope>NUCLEOTIDE SEQUENCE [LARGE SCALE GENOMIC DNA]</scope>
    <source>
        <strain evidence="2">CGMCC 1.10218</strain>
    </source>
</reference>
<keyword evidence="2" id="KW-1185">Reference proteome</keyword>
<evidence type="ECO:0000313" key="2">
    <source>
        <dbReference type="Proteomes" id="UP000199223"/>
    </source>
</evidence>
<gene>
    <name evidence="1" type="ORF">SAMN04488058_101293</name>
</gene>
<protein>
    <submittedName>
        <fullName evidence="1">Uncharacterized protein</fullName>
    </submittedName>
</protein>
<dbReference type="EMBL" id="FNZA01000001">
    <property type="protein sequence ID" value="SEI66890.1"/>
    <property type="molecule type" value="Genomic_DNA"/>
</dbReference>
<proteinExistence type="predicted"/>
<dbReference type="Proteomes" id="UP000199223">
    <property type="component" value="Unassembled WGS sequence"/>
</dbReference>
<dbReference type="AlphaFoldDB" id="A0A1H6SS78"/>